<organism evidence="2">
    <name type="scientific">uncultured Caudovirales phage</name>
    <dbReference type="NCBI Taxonomy" id="2100421"/>
    <lineage>
        <taxon>Viruses</taxon>
        <taxon>Duplodnaviria</taxon>
        <taxon>Heunggongvirae</taxon>
        <taxon>Uroviricota</taxon>
        <taxon>Caudoviricetes</taxon>
        <taxon>Peduoviridae</taxon>
        <taxon>Maltschvirus</taxon>
        <taxon>Maltschvirus maltsch</taxon>
    </lineage>
</organism>
<reference evidence="2" key="1">
    <citation type="submission" date="2020-05" db="EMBL/GenBank/DDBJ databases">
        <authorList>
            <person name="Chiriac C."/>
            <person name="Salcher M."/>
            <person name="Ghai R."/>
            <person name="Kavagutti S V."/>
        </authorList>
    </citation>
    <scope>NUCLEOTIDE SEQUENCE</scope>
</reference>
<evidence type="ECO:0000313" key="1">
    <source>
        <dbReference type="EMBL" id="CAB4182657.1"/>
    </source>
</evidence>
<evidence type="ECO:0000313" key="2">
    <source>
        <dbReference type="EMBL" id="CAB4212697.1"/>
    </source>
</evidence>
<dbReference type="EMBL" id="LR797394">
    <property type="protein sequence ID" value="CAB4212697.1"/>
    <property type="molecule type" value="Genomic_DNA"/>
</dbReference>
<dbReference type="EMBL" id="LR797026">
    <property type="protein sequence ID" value="CAB4182657.1"/>
    <property type="molecule type" value="Genomic_DNA"/>
</dbReference>
<evidence type="ECO:0008006" key="3">
    <source>
        <dbReference type="Google" id="ProtNLM"/>
    </source>
</evidence>
<accession>A0A6J5SFD4</accession>
<protein>
    <recommendedName>
        <fullName evidence="3">HNHc domain containing protein</fullName>
    </recommendedName>
</protein>
<proteinExistence type="predicted"/>
<name>A0A6J5SFD4_9CAUD</name>
<sequence>MTLDRHPRYKDISELSYRGLHMRIVKIYGRANTCENMDCQHLGYHRFEWANLTDEPSDNRGDWAMLCVYCHRQMDKQGLTPRLG</sequence>
<gene>
    <name evidence="1" type="ORF">UFOVP1085_14</name>
    <name evidence="2" type="ORF">UFOVP1439_34</name>
</gene>